<dbReference type="PANTHER" id="PTHR45673">
    <property type="entry name" value="SERINE/THREONINE-PROTEIN PHOSPHATASE 2B CATALYTIC SUBUNIT 1-RELATED"/>
    <property type="match status" value="1"/>
</dbReference>
<sequence>MGWKEQQAVTLGHVLVGALNPGGCSHTRLFVVFVLHSQARYFPEPGRRISVAWPPSPAAHMTSAAGKPRMMAQKELFRVITANCSFLEHHWLHSNTQLLLLLPLPLLLLLPGNIQYFIAQLSLALSRTVPFPLSHRLTMKEVFDCEGKPRVDLLKAHLTKEGRVEEAVALRIINEGAAILRQEKTILDIEAPVTVCGDIHGQFFDLMKLFEVGGSPATTRYLFLGDYVDRGYFSIECVLYLWSLKILYPKTLFLLRGNHECRHLTEYFTFKQECKIKYSEQVYDSCMDAFDCLPLAALMNQQFLCVHGGLSPEIHTLDDIKKLDRFKEPPAFGPMCDLLWSDPLEDFGNEKTQEYFSHNTVRGCSYFYSYPAVCEFLQSNNLLSIIRAHEAQDAGYRMYRKSQTTGFPSLITIFSAPNYLDVYNNKAAVLKYENNVMNIRQFNCSPHPYWLPNFMDVFTWSLPFVGEKVTEMLVNVLSICSDDELMNDEDEIFDANAAAARKEVIRNKIRAIGKMAKMFSVLREESENVLTLKGLTPTGMLPSGVLSGGRQTLQSATIEAIEAIETHDEDREAIRGFSPQHKITSFEEAKGLDRINERMPPRKDGVNHVGHSMGKMNMSEANGTEDNSNIQSRHFGRHNMERKKRICKCVYLFELCSTPSY</sequence>
<dbReference type="EC" id="3.1.3.16" evidence="12"/>
<dbReference type="STRING" id="33528.ENSGAFP00000002710"/>
<evidence type="ECO:0000256" key="12">
    <source>
        <dbReference type="RuleBase" id="RU004273"/>
    </source>
</evidence>
<dbReference type="GO" id="GO:0097720">
    <property type="term" value="P:calcineurin-mediated signaling"/>
    <property type="evidence" value="ECO:0007669"/>
    <property type="project" value="InterPro"/>
</dbReference>
<keyword evidence="9" id="KW-0408">Iron</keyword>
<comment type="similarity">
    <text evidence="3">Belongs to the PPP phosphatase family. PP-2B subfamily.</text>
</comment>
<evidence type="ECO:0000313" key="15">
    <source>
        <dbReference type="Proteomes" id="UP000250572"/>
    </source>
</evidence>
<dbReference type="Gene3D" id="3.60.21.10">
    <property type="match status" value="1"/>
</dbReference>
<organism evidence="14 15">
    <name type="scientific">Gambusia affinis</name>
    <name type="common">Western mosquitofish</name>
    <name type="synonym">Heterandria affinis</name>
    <dbReference type="NCBI Taxonomy" id="33528"/>
    <lineage>
        <taxon>Eukaryota</taxon>
        <taxon>Metazoa</taxon>
        <taxon>Chordata</taxon>
        <taxon>Craniata</taxon>
        <taxon>Vertebrata</taxon>
        <taxon>Euteleostomi</taxon>
        <taxon>Actinopterygii</taxon>
        <taxon>Neopterygii</taxon>
        <taxon>Teleostei</taxon>
        <taxon>Neoteleostei</taxon>
        <taxon>Acanthomorphata</taxon>
        <taxon>Ovalentaria</taxon>
        <taxon>Atherinomorphae</taxon>
        <taxon>Cyprinodontiformes</taxon>
        <taxon>Poeciliidae</taxon>
        <taxon>Poeciliinae</taxon>
        <taxon>Gambusia</taxon>
    </lineage>
</organism>
<keyword evidence="5 12" id="KW-0378">Hydrolase</keyword>
<evidence type="ECO:0000259" key="13">
    <source>
        <dbReference type="PROSITE" id="PS00125"/>
    </source>
</evidence>
<evidence type="ECO:0000256" key="1">
    <source>
        <dbReference type="ARBA" id="ARBA00001947"/>
    </source>
</evidence>
<comment type="caution">
    <text evidence="14">The sequence shown here is derived from an EMBL/GenBank/DDBJ whole genome shotgun (WGS) entry which is preliminary data.</text>
</comment>
<evidence type="ECO:0000256" key="4">
    <source>
        <dbReference type="ARBA" id="ARBA00022723"/>
    </source>
</evidence>
<keyword evidence="7" id="KW-0112">Calmodulin-binding</keyword>
<dbReference type="InterPro" id="IPR041751">
    <property type="entry name" value="MPP_PP2B"/>
</dbReference>
<evidence type="ECO:0000256" key="7">
    <source>
        <dbReference type="ARBA" id="ARBA00022860"/>
    </source>
</evidence>
<keyword evidence="15" id="KW-1185">Reference proteome</keyword>
<comment type="catalytic activity">
    <reaction evidence="11 12">
        <text>O-phospho-L-threonyl-[protein] + H2O = L-threonyl-[protein] + phosphate</text>
        <dbReference type="Rhea" id="RHEA:47004"/>
        <dbReference type="Rhea" id="RHEA-COMP:11060"/>
        <dbReference type="Rhea" id="RHEA-COMP:11605"/>
        <dbReference type="ChEBI" id="CHEBI:15377"/>
        <dbReference type="ChEBI" id="CHEBI:30013"/>
        <dbReference type="ChEBI" id="CHEBI:43474"/>
        <dbReference type="ChEBI" id="CHEBI:61977"/>
        <dbReference type="EC" id="3.1.3.16"/>
    </reaction>
</comment>
<dbReference type="InterPro" id="IPR006186">
    <property type="entry name" value="Ser/Thr-sp_prot-phosphatase"/>
</dbReference>
<keyword evidence="4" id="KW-0479">Metal-binding</keyword>
<feature type="domain" description="Serine/threonine specific protein phosphatases" evidence="13">
    <location>
        <begin position="255"/>
        <end position="260"/>
    </location>
</feature>
<dbReference type="FunFam" id="3.60.21.10:FF:000002">
    <property type="entry name" value="Serine/threonine-protein phosphatase"/>
    <property type="match status" value="1"/>
</dbReference>
<proteinExistence type="inferred from homology"/>
<name>A0A315VKN3_GAMAF</name>
<dbReference type="Pfam" id="PF00149">
    <property type="entry name" value="Metallophos"/>
    <property type="match status" value="1"/>
</dbReference>
<dbReference type="CDD" id="cd07416">
    <property type="entry name" value="MPP_PP2B"/>
    <property type="match status" value="1"/>
</dbReference>
<dbReference type="Proteomes" id="UP000250572">
    <property type="component" value="Unassembled WGS sequence"/>
</dbReference>
<reference evidence="14 15" key="1">
    <citation type="journal article" date="2018" name="G3 (Bethesda)">
        <title>A High-Quality Reference Genome for the Invasive Mosquitofish Gambusia affinis Using a Chicago Library.</title>
        <authorList>
            <person name="Hoffberg S.L."/>
            <person name="Troendle N.J."/>
            <person name="Glenn T.C."/>
            <person name="Mahmud O."/>
            <person name="Louha S."/>
            <person name="Chalopin D."/>
            <person name="Bennetzen J.L."/>
            <person name="Mauricio R."/>
        </authorList>
    </citation>
    <scope>NUCLEOTIDE SEQUENCE [LARGE SCALE GENOMIC DNA]</scope>
    <source>
        <strain evidence="14">NE01/NJP1002.9</strain>
        <tissue evidence="14">Muscle</tissue>
    </source>
</reference>
<comment type="cofactor">
    <cofactor evidence="2">
        <name>Fe(3+)</name>
        <dbReference type="ChEBI" id="CHEBI:29034"/>
    </cofactor>
</comment>
<evidence type="ECO:0000256" key="6">
    <source>
        <dbReference type="ARBA" id="ARBA00022833"/>
    </source>
</evidence>
<dbReference type="GO" id="GO:0033192">
    <property type="term" value="F:calmodulin-dependent protein phosphatase activity"/>
    <property type="evidence" value="ECO:0007669"/>
    <property type="project" value="InterPro"/>
</dbReference>
<evidence type="ECO:0000313" key="14">
    <source>
        <dbReference type="EMBL" id="PWA22941.1"/>
    </source>
</evidence>
<evidence type="ECO:0000256" key="9">
    <source>
        <dbReference type="ARBA" id="ARBA00023004"/>
    </source>
</evidence>
<feature type="non-terminal residue" evidence="14">
    <location>
        <position position="661"/>
    </location>
</feature>
<evidence type="ECO:0000256" key="11">
    <source>
        <dbReference type="ARBA" id="ARBA00048336"/>
    </source>
</evidence>
<dbReference type="PROSITE" id="PS00125">
    <property type="entry name" value="SER_THR_PHOSPHATASE"/>
    <property type="match status" value="1"/>
</dbReference>
<dbReference type="EMBL" id="NHOQ01001678">
    <property type="protein sequence ID" value="PWA22941.1"/>
    <property type="molecule type" value="Genomic_DNA"/>
</dbReference>
<comment type="cofactor">
    <cofactor evidence="1">
        <name>Zn(2+)</name>
        <dbReference type="ChEBI" id="CHEBI:29105"/>
    </cofactor>
</comment>
<dbReference type="InterPro" id="IPR029052">
    <property type="entry name" value="Metallo-depent_PP-like"/>
</dbReference>
<accession>A0A315VKN3</accession>
<keyword evidence="8" id="KW-0904">Protein phosphatase</keyword>
<dbReference type="GO" id="GO:0046872">
    <property type="term" value="F:metal ion binding"/>
    <property type="evidence" value="ECO:0007669"/>
    <property type="project" value="UniProtKB-KW"/>
</dbReference>
<dbReference type="PRINTS" id="PR00114">
    <property type="entry name" value="STPHPHTASE"/>
</dbReference>
<comment type="catalytic activity">
    <reaction evidence="10">
        <text>O-phospho-L-seryl-[protein] + H2O = L-seryl-[protein] + phosphate</text>
        <dbReference type="Rhea" id="RHEA:20629"/>
        <dbReference type="Rhea" id="RHEA-COMP:9863"/>
        <dbReference type="Rhea" id="RHEA-COMP:11604"/>
        <dbReference type="ChEBI" id="CHEBI:15377"/>
        <dbReference type="ChEBI" id="CHEBI:29999"/>
        <dbReference type="ChEBI" id="CHEBI:43474"/>
        <dbReference type="ChEBI" id="CHEBI:83421"/>
        <dbReference type="EC" id="3.1.3.16"/>
    </reaction>
</comment>
<dbReference type="SUPFAM" id="SSF56300">
    <property type="entry name" value="Metallo-dependent phosphatases"/>
    <property type="match status" value="1"/>
</dbReference>
<evidence type="ECO:0000256" key="2">
    <source>
        <dbReference type="ARBA" id="ARBA00001965"/>
    </source>
</evidence>
<dbReference type="SMART" id="SM00156">
    <property type="entry name" value="PP2Ac"/>
    <property type="match status" value="1"/>
</dbReference>
<evidence type="ECO:0000256" key="10">
    <source>
        <dbReference type="ARBA" id="ARBA00047761"/>
    </source>
</evidence>
<dbReference type="AlphaFoldDB" id="A0A315VKN3"/>
<dbReference type="GO" id="GO:0005516">
    <property type="term" value="F:calmodulin binding"/>
    <property type="evidence" value="ECO:0007669"/>
    <property type="project" value="UniProtKB-KW"/>
</dbReference>
<keyword evidence="6" id="KW-0862">Zinc</keyword>
<dbReference type="InterPro" id="IPR043360">
    <property type="entry name" value="PP2B"/>
</dbReference>
<evidence type="ECO:0000256" key="3">
    <source>
        <dbReference type="ARBA" id="ARBA00009905"/>
    </source>
</evidence>
<evidence type="ECO:0000256" key="5">
    <source>
        <dbReference type="ARBA" id="ARBA00022801"/>
    </source>
</evidence>
<gene>
    <name evidence="14" type="ORF">CCH79_00001906</name>
</gene>
<protein>
    <recommendedName>
        <fullName evidence="12">Serine/threonine-protein phosphatase</fullName>
        <ecNumber evidence="12">3.1.3.16</ecNumber>
    </recommendedName>
</protein>
<dbReference type="InterPro" id="IPR004843">
    <property type="entry name" value="Calcineurin-like_PHP"/>
</dbReference>
<evidence type="ECO:0000256" key="8">
    <source>
        <dbReference type="ARBA" id="ARBA00022912"/>
    </source>
</evidence>